<proteinExistence type="predicted"/>
<gene>
    <name evidence="1" type="ORF">RPERSI_LOCUS33129</name>
</gene>
<keyword evidence="2" id="KW-1185">Reference proteome</keyword>
<comment type="caution">
    <text evidence="1">The sequence shown here is derived from an EMBL/GenBank/DDBJ whole genome shotgun (WGS) entry which is preliminary data.</text>
</comment>
<evidence type="ECO:0000313" key="1">
    <source>
        <dbReference type="EMBL" id="CAG8844255.1"/>
    </source>
</evidence>
<reference evidence="1" key="1">
    <citation type="submission" date="2021-06" db="EMBL/GenBank/DDBJ databases">
        <authorList>
            <person name="Kallberg Y."/>
            <person name="Tangrot J."/>
            <person name="Rosling A."/>
        </authorList>
    </citation>
    <scope>NUCLEOTIDE SEQUENCE</scope>
    <source>
        <strain evidence="1">MA461A</strain>
    </source>
</reference>
<dbReference type="Proteomes" id="UP000789920">
    <property type="component" value="Unassembled WGS sequence"/>
</dbReference>
<name>A0ACA9SPR1_9GLOM</name>
<evidence type="ECO:0000313" key="2">
    <source>
        <dbReference type="Proteomes" id="UP000789920"/>
    </source>
</evidence>
<protein>
    <submittedName>
        <fullName evidence="1">29962_t:CDS:1</fullName>
    </submittedName>
</protein>
<feature type="non-terminal residue" evidence="1">
    <location>
        <position position="48"/>
    </location>
</feature>
<feature type="non-terminal residue" evidence="1">
    <location>
        <position position="1"/>
    </location>
</feature>
<dbReference type="EMBL" id="CAJVQC010141819">
    <property type="protein sequence ID" value="CAG8844255.1"/>
    <property type="molecule type" value="Genomic_DNA"/>
</dbReference>
<sequence>KKGRFVSQEITLDMDMTQDLLQDGIAKEEMSQIETIKEVTITQEKDNK</sequence>
<accession>A0ACA9SPR1</accession>
<organism evidence="1 2">
    <name type="scientific">Racocetra persica</name>
    <dbReference type="NCBI Taxonomy" id="160502"/>
    <lineage>
        <taxon>Eukaryota</taxon>
        <taxon>Fungi</taxon>
        <taxon>Fungi incertae sedis</taxon>
        <taxon>Mucoromycota</taxon>
        <taxon>Glomeromycotina</taxon>
        <taxon>Glomeromycetes</taxon>
        <taxon>Diversisporales</taxon>
        <taxon>Gigasporaceae</taxon>
        <taxon>Racocetra</taxon>
    </lineage>
</organism>